<protein>
    <submittedName>
        <fullName evidence="1">Uncharacterized protein</fullName>
    </submittedName>
</protein>
<sequence>MPGHGIEISRTQAGGIEGSRFEGIRVGKSYFKTFGYLPADAPVDEVFDETMESALRAYQQFFSLEVTGSTDLDTIRSMLTPRCGEPDFKSLRGDETVEPAYAFLPGNPRWPSSMRNLKYSFDSAVNVVPLDATRLAAPDRLIGFFRHDHGDGSPFDGPGGILAHSFPPIVGKLHLDADEQWSATTPGQDQVDLETVILHEIGHILGLNHSTVPTAVMFPTLPLGPLRLRNCIQRTRMVFDKFFCQLNAKTSILYYFHLLNLEFS</sequence>
<comment type="caution">
    <text evidence="1">The sequence shown here is derived from an EMBL/GenBank/DDBJ whole genome shotgun (WGS) entry which is preliminary data.</text>
</comment>
<keyword evidence="2" id="KW-1185">Reference proteome</keyword>
<evidence type="ECO:0000313" key="1">
    <source>
        <dbReference type="EMBL" id="KAI4389072.1"/>
    </source>
</evidence>
<gene>
    <name evidence="1" type="ORF">MLD38_001336</name>
</gene>
<dbReference type="EMBL" id="CM042880">
    <property type="protein sequence ID" value="KAI4389072.1"/>
    <property type="molecule type" value="Genomic_DNA"/>
</dbReference>
<reference evidence="2" key="1">
    <citation type="journal article" date="2023" name="Front. Plant Sci.">
        <title>Chromosomal-level genome assembly of Melastoma candidum provides insights into trichome evolution.</title>
        <authorList>
            <person name="Zhong Y."/>
            <person name="Wu W."/>
            <person name="Sun C."/>
            <person name="Zou P."/>
            <person name="Liu Y."/>
            <person name="Dai S."/>
            <person name="Zhou R."/>
        </authorList>
    </citation>
    <scope>NUCLEOTIDE SEQUENCE [LARGE SCALE GENOMIC DNA]</scope>
</reference>
<accession>A0ACB9SE90</accession>
<name>A0ACB9SE90_9MYRT</name>
<dbReference type="Proteomes" id="UP001057402">
    <property type="component" value="Chromosome 1"/>
</dbReference>
<proteinExistence type="predicted"/>
<organism evidence="1 2">
    <name type="scientific">Melastoma candidum</name>
    <dbReference type="NCBI Taxonomy" id="119954"/>
    <lineage>
        <taxon>Eukaryota</taxon>
        <taxon>Viridiplantae</taxon>
        <taxon>Streptophyta</taxon>
        <taxon>Embryophyta</taxon>
        <taxon>Tracheophyta</taxon>
        <taxon>Spermatophyta</taxon>
        <taxon>Magnoliopsida</taxon>
        <taxon>eudicotyledons</taxon>
        <taxon>Gunneridae</taxon>
        <taxon>Pentapetalae</taxon>
        <taxon>rosids</taxon>
        <taxon>malvids</taxon>
        <taxon>Myrtales</taxon>
        <taxon>Melastomataceae</taxon>
        <taxon>Melastomatoideae</taxon>
        <taxon>Melastomateae</taxon>
        <taxon>Melastoma</taxon>
    </lineage>
</organism>
<evidence type="ECO:0000313" key="2">
    <source>
        <dbReference type="Proteomes" id="UP001057402"/>
    </source>
</evidence>